<feature type="binding site" evidence="2">
    <location>
        <position position="208"/>
    </location>
    <ligand>
        <name>substrate</name>
    </ligand>
</feature>
<keyword evidence="3 5" id="KW-0378">Hydrolase</keyword>
<dbReference type="InterPro" id="IPR036434">
    <property type="entry name" value="Beta_cellobiohydrolase_sf"/>
</dbReference>
<keyword evidence="3" id="KW-0119">Carbohydrate metabolism</keyword>
<feature type="binding site" evidence="2">
    <location>
        <position position="71"/>
    </location>
    <ligand>
        <name>substrate</name>
    </ligand>
</feature>
<feature type="chain" id="PRO_5021043858" description="Glucanase" evidence="3">
    <location>
        <begin position="30"/>
        <end position="430"/>
    </location>
</feature>
<comment type="similarity">
    <text evidence="3">Belongs to the glycosyl hydrolase family 6.</text>
</comment>
<feature type="binding site" evidence="2">
    <location>
        <position position="343"/>
    </location>
    <ligand>
        <name>substrate</name>
    </ligand>
</feature>
<dbReference type="GO" id="GO:0030245">
    <property type="term" value="P:cellulose catabolic process"/>
    <property type="evidence" value="ECO:0007669"/>
    <property type="project" value="UniProtKB-KW"/>
</dbReference>
<keyword evidence="6" id="KW-1185">Reference proteome</keyword>
<feature type="binding site" evidence="2">
    <location>
        <position position="205"/>
    </location>
    <ligand>
        <name>substrate</name>
    </ligand>
</feature>
<keyword evidence="3" id="KW-0732">Signal</keyword>
<dbReference type="EMBL" id="SMKI01000098">
    <property type="protein sequence ID" value="TDC75655.1"/>
    <property type="molecule type" value="Genomic_DNA"/>
</dbReference>
<feature type="binding site" evidence="2">
    <location>
        <position position="69"/>
    </location>
    <ligand>
        <name>substrate</name>
    </ligand>
</feature>
<dbReference type="OrthoDB" id="309899at2"/>
<sequence length="430" mass="45357">MTYSAGGHRRWLMVAAAFAAVLVGTPAQAAPRVDNPYLGADVYVNPAWSRLAAEEPGGEAVADQPTAVWLDEVADVGGLPGHLDAALAQGADVVQLVLHDLPGRDCHLMGADGEFGSGDLDRYRREFVDPIVDVLAEPAYAGLRVVTVVEPHAIAALATYTGTSPVATPECDTMLANGGYVNGIGYALGRLGELANAYSYLDIAHPGWLGWSYDAAPAVELLYAAATAAGSTADDVRGLIANTADYAVLREPYFAVTDIINGAPVLQSRWVDWRDHVDVESYAAAFRGQLTQRGFPSDIGLLIDTSRNGWGGPARPAGPGPRTSVDAFVDGGRLDRRSRPDNWCNQAGAGLGERPAAAPAPGVDAYVWAKPPGESDGYAGPSTNPVERMCDPDAWPGRQPSGALPDAPPKGEWFPAHFRQLLTNAWPPLT</sequence>
<evidence type="ECO:0000256" key="2">
    <source>
        <dbReference type="PIRSR" id="PIRSR001100-2"/>
    </source>
</evidence>
<keyword evidence="3" id="KW-0624">Polysaccharide degradation</keyword>
<comment type="caution">
    <text evidence="5">The sequence shown here is derived from an EMBL/GenBank/DDBJ whole genome shotgun (WGS) entry which is preliminary data.</text>
</comment>
<dbReference type="PANTHER" id="PTHR34876">
    <property type="match status" value="1"/>
</dbReference>
<dbReference type="AlphaFoldDB" id="A0A4V2Y396"/>
<dbReference type="PANTHER" id="PTHR34876:SF4">
    <property type="entry name" value="1,4-BETA-D-GLUCAN CELLOBIOHYDROLASE C-RELATED"/>
    <property type="match status" value="1"/>
</dbReference>
<gene>
    <name evidence="5" type="ORF">E1283_11760</name>
</gene>
<feature type="compositionally biased region" description="Low complexity" evidence="4">
    <location>
        <begin position="313"/>
        <end position="322"/>
    </location>
</feature>
<feature type="region of interest" description="Disordered" evidence="4">
    <location>
        <begin position="310"/>
        <end position="358"/>
    </location>
</feature>
<dbReference type="Pfam" id="PF01341">
    <property type="entry name" value="Glyco_hydro_6"/>
    <property type="match status" value="1"/>
</dbReference>
<reference evidence="5 6" key="1">
    <citation type="submission" date="2019-03" db="EMBL/GenBank/DDBJ databases">
        <title>Draft genome sequences of novel Actinobacteria.</title>
        <authorList>
            <person name="Sahin N."/>
            <person name="Ay H."/>
            <person name="Saygin H."/>
        </authorList>
    </citation>
    <scope>NUCLEOTIDE SEQUENCE [LARGE SCALE GENOMIC DNA]</scope>
    <source>
        <strain evidence="5 6">DSM 41900</strain>
    </source>
</reference>
<organism evidence="5 6">
    <name type="scientific">Streptomyces hainanensis</name>
    <dbReference type="NCBI Taxonomy" id="402648"/>
    <lineage>
        <taxon>Bacteria</taxon>
        <taxon>Bacillati</taxon>
        <taxon>Actinomycetota</taxon>
        <taxon>Actinomycetes</taxon>
        <taxon>Kitasatosporales</taxon>
        <taxon>Streptomycetaceae</taxon>
        <taxon>Streptomyces</taxon>
    </lineage>
</organism>
<accession>A0A4V2Y396</accession>
<evidence type="ECO:0000313" key="5">
    <source>
        <dbReference type="EMBL" id="TDC75655.1"/>
    </source>
</evidence>
<name>A0A4V2Y396_9ACTN</name>
<evidence type="ECO:0000313" key="6">
    <source>
        <dbReference type="Proteomes" id="UP000295345"/>
    </source>
</evidence>
<feature type="binding site" evidence="2">
    <location>
        <position position="370"/>
    </location>
    <ligand>
        <name>substrate</name>
    </ligand>
</feature>
<dbReference type="PRINTS" id="PR00733">
    <property type="entry name" value="GLHYDRLASE6"/>
</dbReference>
<feature type="binding site" evidence="2">
    <location>
        <position position="374"/>
    </location>
    <ligand>
        <name>substrate</name>
    </ligand>
</feature>
<keyword evidence="3" id="KW-0326">Glycosidase</keyword>
<dbReference type="Gene3D" id="3.20.20.40">
    <property type="entry name" value="1, 4-beta cellobiohydrolase"/>
    <property type="match status" value="1"/>
</dbReference>
<feature type="signal peptide" evidence="3">
    <location>
        <begin position="1"/>
        <end position="29"/>
    </location>
</feature>
<feature type="active site" description="Proton acceptor" evidence="1">
    <location>
        <position position="376"/>
    </location>
</feature>
<dbReference type="RefSeq" id="WP_132817919.1">
    <property type="nucleotide sequence ID" value="NZ_SMKI01000098.1"/>
</dbReference>
<keyword evidence="3" id="KW-0136">Cellulose degradation</keyword>
<protein>
    <recommendedName>
        <fullName evidence="3">Glucanase</fullName>
        <ecNumber evidence="3">3.2.1.-</ecNumber>
    </recommendedName>
</protein>
<evidence type="ECO:0000256" key="1">
    <source>
        <dbReference type="PIRSR" id="PIRSR001100-1"/>
    </source>
</evidence>
<dbReference type="GO" id="GO:0004553">
    <property type="term" value="F:hydrolase activity, hydrolyzing O-glycosyl compounds"/>
    <property type="evidence" value="ECO:0007669"/>
    <property type="project" value="InterPro"/>
</dbReference>
<dbReference type="SUPFAM" id="SSF51989">
    <property type="entry name" value="Glycosyl hydrolases family 6, cellulases"/>
    <property type="match status" value="1"/>
</dbReference>
<feature type="region of interest" description="Disordered" evidence="4">
    <location>
        <begin position="389"/>
        <end position="412"/>
    </location>
</feature>
<dbReference type="PIRSF" id="PIRSF001100">
    <property type="entry name" value="Beta_cellobiohydrolase"/>
    <property type="match status" value="1"/>
</dbReference>
<evidence type="ECO:0000256" key="3">
    <source>
        <dbReference type="RuleBase" id="RU361186"/>
    </source>
</evidence>
<proteinExistence type="inferred from homology"/>
<dbReference type="Proteomes" id="UP000295345">
    <property type="component" value="Unassembled WGS sequence"/>
</dbReference>
<dbReference type="InterPro" id="IPR016288">
    <property type="entry name" value="Beta_cellobiohydrolase"/>
</dbReference>
<evidence type="ECO:0000256" key="4">
    <source>
        <dbReference type="SAM" id="MobiDB-lite"/>
    </source>
</evidence>
<dbReference type="EC" id="3.2.1.-" evidence="3"/>